<evidence type="ECO:0000313" key="2">
    <source>
        <dbReference type="Proteomes" id="UP000015106"/>
    </source>
</evidence>
<keyword evidence="2" id="KW-1185">Reference proteome</keyword>
<protein>
    <submittedName>
        <fullName evidence="1">Uncharacterized protein</fullName>
    </submittedName>
</protein>
<sequence length="48" mass="5603">MALHIDYLSIRTIVCIMHTSKQQKSISTLLSYKDTTCTRSVFHLCWDL</sequence>
<dbReference type="Proteomes" id="UP000015106">
    <property type="component" value="Chromosome 1"/>
</dbReference>
<organism evidence="1 2">
    <name type="scientific">Triticum urartu</name>
    <name type="common">Red wild einkorn</name>
    <name type="synonym">Crithodium urartu</name>
    <dbReference type="NCBI Taxonomy" id="4572"/>
    <lineage>
        <taxon>Eukaryota</taxon>
        <taxon>Viridiplantae</taxon>
        <taxon>Streptophyta</taxon>
        <taxon>Embryophyta</taxon>
        <taxon>Tracheophyta</taxon>
        <taxon>Spermatophyta</taxon>
        <taxon>Magnoliopsida</taxon>
        <taxon>Liliopsida</taxon>
        <taxon>Poales</taxon>
        <taxon>Poaceae</taxon>
        <taxon>BOP clade</taxon>
        <taxon>Pooideae</taxon>
        <taxon>Triticodae</taxon>
        <taxon>Triticeae</taxon>
        <taxon>Triticinae</taxon>
        <taxon>Triticum</taxon>
    </lineage>
</organism>
<reference evidence="1" key="3">
    <citation type="submission" date="2022-06" db="UniProtKB">
        <authorList>
            <consortium name="EnsemblPlants"/>
        </authorList>
    </citation>
    <scope>IDENTIFICATION</scope>
</reference>
<dbReference type="AlphaFoldDB" id="A0A8R7P1E2"/>
<evidence type="ECO:0000313" key="1">
    <source>
        <dbReference type="EnsemblPlants" id="TuG1812G0100003359.01.T01.cds452435"/>
    </source>
</evidence>
<name>A0A8R7P1E2_TRIUA</name>
<reference evidence="2" key="1">
    <citation type="journal article" date="2013" name="Nature">
        <title>Draft genome of the wheat A-genome progenitor Triticum urartu.</title>
        <authorList>
            <person name="Ling H.Q."/>
            <person name="Zhao S."/>
            <person name="Liu D."/>
            <person name="Wang J."/>
            <person name="Sun H."/>
            <person name="Zhang C."/>
            <person name="Fan H."/>
            <person name="Li D."/>
            <person name="Dong L."/>
            <person name="Tao Y."/>
            <person name="Gao C."/>
            <person name="Wu H."/>
            <person name="Li Y."/>
            <person name="Cui Y."/>
            <person name="Guo X."/>
            <person name="Zheng S."/>
            <person name="Wang B."/>
            <person name="Yu K."/>
            <person name="Liang Q."/>
            <person name="Yang W."/>
            <person name="Lou X."/>
            <person name="Chen J."/>
            <person name="Feng M."/>
            <person name="Jian J."/>
            <person name="Zhang X."/>
            <person name="Luo G."/>
            <person name="Jiang Y."/>
            <person name="Liu J."/>
            <person name="Wang Z."/>
            <person name="Sha Y."/>
            <person name="Zhang B."/>
            <person name="Wu H."/>
            <person name="Tang D."/>
            <person name="Shen Q."/>
            <person name="Xue P."/>
            <person name="Zou S."/>
            <person name="Wang X."/>
            <person name="Liu X."/>
            <person name="Wang F."/>
            <person name="Yang Y."/>
            <person name="An X."/>
            <person name="Dong Z."/>
            <person name="Zhang K."/>
            <person name="Zhang X."/>
            <person name="Luo M.C."/>
            <person name="Dvorak J."/>
            <person name="Tong Y."/>
            <person name="Wang J."/>
            <person name="Yang H."/>
            <person name="Li Z."/>
            <person name="Wang D."/>
            <person name="Zhang A."/>
            <person name="Wang J."/>
        </authorList>
    </citation>
    <scope>NUCLEOTIDE SEQUENCE</scope>
    <source>
        <strain evidence="2">cv. G1812</strain>
    </source>
</reference>
<accession>A0A8R7P1E2</accession>
<proteinExistence type="predicted"/>
<dbReference type="EnsemblPlants" id="TuG1812G0100003359.01.T01">
    <property type="protein sequence ID" value="TuG1812G0100003359.01.T01.cds452435"/>
    <property type="gene ID" value="TuG1812G0100003359.01"/>
</dbReference>
<reference evidence="1" key="2">
    <citation type="submission" date="2018-03" db="EMBL/GenBank/DDBJ databases">
        <title>The Triticum urartu genome reveals the dynamic nature of wheat genome evolution.</title>
        <authorList>
            <person name="Ling H."/>
            <person name="Ma B."/>
            <person name="Shi X."/>
            <person name="Liu H."/>
            <person name="Dong L."/>
            <person name="Sun H."/>
            <person name="Cao Y."/>
            <person name="Gao Q."/>
            <person name="Zheng S."/>
            <person name="Li Y."/>
            <person name="Yu Y."/>
            <person name="Du H."/>
            <person name="Qi M."/>
            <person name="Li Y."/>
            <person name="Yu H."/>
            <person name="Cui Y."/>
            <person name="Wang N."/>
            <person name="Chen C."/>
            <person name="Wu H."/>
            <person name="Zhao Y."/>
            <person name="Zhang J."/>
            <person name="Li Y."/>
            <person name="Zhou W."/>
            <person name="Zhang B."/>
            <person name="Hu W."/>
            <person name="Eijk M."/>
            <person name="Tang J."/>
            <person name="Witsenboer H."/>
            <person name="Zhao S."/>
            <person name="Li Z."/>
            <person name="Zhang A."/>
            <person name="Wang D."/>
            <person name="Liang C."/>
        </authorList>
    </citation>
    <scope>NUCLEOTIDE SEQUENCE [LARGE SCALE GENOMIC DNA]</scope>
    <source>
        <strain evidence="1">cv. G1812</strain>
    </source>
</reference>
<dbReference type="Gramene" id="TuG1812G0100003359.01.T01">
    <property type="protein sequence ID" value="TuG1812G0100003359.01.T01.cds452435"/>
    <property type="gene ID" value="TuG1812G0100003359.01"/>
</dbReference>